<accession>A0A6C0J217</accession>
<reference evidence="2" key="1">
    <citation type="journal article" date="2020" name="Nature">
        <title>Giant virus diversity and host interactions through global metagenomics.</title>
        <authorList>
            <person name="Schulz F."/>
            <person name="Roux S."/>
            <person name="Paez-Espino D."/>
            <person name="Jungbluth S."/>
            <person name="Walsh D.A."/>
            <person name="Denef V.J."/>
            <person name="McMahon K.D."/>
            <person name="Konstantinidis K.T."/>
            <person name="Eloe-Fadrosh E.A."/>
            <person name="Kyrpides N.C."/>
            <person name="Woyke T."/>
        </authorList>
    </citation>
    <scope>NUCLEOTIDE SEQUENCE</scope>
    <source>
        <strain evidence="2">GVMAG-M-3300025695-21</strain>
    </source>
</reference>
<dbReference type="PANTHER" id="PTHR10513">
    <property type="entry name" value="DEOXYNUCLEOSIDE KINASE"/>
    <property type="match status" value="1"/>
</dbReference>
<dbReference type="AlphaFoldDB" id="A0A6C0J217"/>
<dbReference type="PIRSF" id="PIRSF000705">
    <property type="entry name" value="DNK"/>
    <property type="match status" value="1"/>
</dbReference>
<name>A0A6C0J217_9ZZZZ</name>
<dbReference type="InterPro" id="IPR027417">
    <property type="entry name" value="P-loop_NTPase"/>
</dbReference>
<dbReference type="PANTHER" id="PTHR10513:SF35">
    <property type="entry name" value="DEOXYADENOSINE KINASE"/>
    <property type="match status" value="1"/>
</dbReference>
<feature type="domain" description="Deoxynucleoside kinase" evidence="1">
    <location>
        <begin position="16"/>
        <end position="202"/>
    </location>
</feature>
<dbReference type="GO" id="GO:0005737">
    <property type="term" value="C:cytoplasm"/>
    <property type="evidence" value="ECO:0007669"/>
    <property type="project" value="TreeGrafter"/>
</dbReference>
<evidence type="ECO:0000259" key="1">
    <source>
        <dbReference type="Pfam" id="PF01712"/>
    </source>
</evidence>
<proteinExistence type="predicted"/>
<dbReference type="GO" id="GO:0019136">
    <property type="term" value="F:deoxynucleoside kinase activity"/>
    <property type="evidence" value="ECO:0007669"/>
    <property type="project" value="InterPro"/>
</dbReference>
<dbReference type="Pfam" id="PF01712">
    <property type="entry name" value="dNK"/>
    <property type="match status" value="1"/>
</dbReference>
<organism evidence="2">
    <name type="scientific">viral metagenome</name>
    <dbReference type="NCBI Taxonomy" id="1070528"/>
    <lineage>
        <taxon>unclassified sequences</taxon>
        <taxon>metagenomes</taxon>
        <taxon>organismal metagenomes</taxon>
    </lineage>
</organism>
<evidence type="ECO:0000313" key="2">
    <source>
        <dbReference type="EMBL" id="QHT98929.1"/>
    </source>
</evidence>
<dbReference type="SUPFAM" id="SSF52540">
    <property type="entry name" value="P-loop containing nucleoside triphosphate hydrolases"/>
    <property type="match status" value="1"/>
</dbReference>
<dbReference type="InterPro" id="IPR050566">
    <property type="entry name" value="Deoxyribonucleoside_kinase"/>
</dbReference>
<dbReference type="GO" id="GO:0005524">
    <property type="term" value="F:ATP binding"/>
    <property type="evidence" value="ECO:0007669"/>
    <property type="project" value="InterPro"/>
</dbReference>
<dbReference type="Gene3D" id="3.40.50.300">
    <property type="entry name" value="P-loop containing nucleotide triphosphate hydrolases"/>
    <property type="match status" value="1"/>
</dbReference>
<protein>
    <recommendedName>
        <fullName evidence="1">Deoxynucleoside kinase domain-containing protein</fullName>
    </recommendedName>
</protein>
<dbReference type="EMBL" id="MN740298">
    <property type="protein sequence ID" value="QHT98929.1"/>
    <property type="molecule type" value="Genomic_DNA"/>
</dbReference>
<dbReference type="InterPro" id="IPR031314">
    <property type="entry name" value="DNK_dom"/>
</dbReference>
<dbReference type="InterPro" id="IPR002624">
    <property type="entry name" value="DCK/DGK"/>
</dbReference>
<sequence>MIDYVVSIINSKMTIITIDGNIGSGKSTLLNYIHKNNKIAIDLEPVENWELHLKKLYDNNNKSSSYNFQIKVWLDRCWVQEKSNNILMLMERSPYFIKSVFVENAKNEKSITSDEYDTLQSLYKKTDILWEPSGYIYLRSDPEQCYKRCIKRGRESEKNITLEYIIDIHNLHEEKYLKAVKDNMNIIVIDIENKSITEIANEITNNYIRKLNTLKN</sequence>